<evidence type="ECO:0000313" key="5">
    <source>
        <dbReference type="Proteomes" id="UP000006727"/>
    </source>
</evidence>
<protein>
    <recommendedName>
        <fullName evidence="3">CBS domain-containing protein</fullName>
    </recommendedName>
</protein>
<reference evidence="4" key="3">
    <citation type="submission" date="2020-12" db="UniProtKB">
        <authorList>
            <consortium name="EnsemblPlants"/>
        </authorList>
    </citation>
    <scope>IDENTIFICATION</scope>
</reference>
<gene>
    <name evidence="4" type="primary">LOC112273594</name>
</gene>
<dbReference type="InterPro" id="IPR000644">
    <property type="entry name" value="CBS_dom"/>
</dbReference>
<dbReference type="EMBL" id="ABEU02000020">
    <property type="status" value="NOT_ANNOTATED_CDS"/>
    <property type="molecule type" value="Genomic_DNA"/>
</dbReference>
<dbReference type="InParanoid" id="A0A7I4C3T7"/>
<reference evidence="4 5" key="2">
    <citation type="journal article" date="2018" name="Plant J.">
        <title>The Physcomitrella patens chromosome-scale assembly reveals moss genome structure and evolution.</title>
        <authorList>
            <person name="Lang D."/>
            <person name="Ullrich K.K."/>
            <person name="Murat F."/>
            <person name="Fuchs J."/>
            <person name="Jenkins J."/>
            <person name="Haas F.B."/>
            <person name="Piednoel M."/>
            <person name="Gundlach H."/>
            <person name="Van Bel M."/>
            <person name="Meyberg R."/>
            <person name="Vives C."/>
            <person name="Morata J."/>
            <person name="Symeonidi A."/>
            <person name="Hiss M."/>
            <person name="Muchero W."/>
            <person name="Kamisugi Y."/>
            <person name="Saleh O."/>
            <person name="Blanc G."/>
            <person name="Decker E.L."/>
            <person name="van Gessel N."/>
            <person name="Grimwood J."/>
            <person name="Hayes R.D."/>
            <person name="Graham S.W."/>
            <person name="Gunter L.E."/>
            <person name="McDaniel S.F."/>
            <person name="Hoernstein S.N.W."/>
            <person name="Larsson A."/>
            <person name="Li F.W."/>
            <person name="Perroud P.F."/>
            <person name="Phillips J."/>
            <person name="Ranjan P."/>
            <person name="Rokshar D.S."/>
            <person name="Rothfels C.J."/>
            <person name="Schneider L."/>
            <person name="Shu S."/>
            <person name="Stevenson D.W."/>
            <person name="Thummler F."/>
            <person name="Tillich M."/>
            <person name="Villarreal Aguilar J.C."/>
            <person name="Widiez T."/>
            <person name="Wong G.K."/>
            <person name="Wymore A."/>
            <person name="Zhang Y."/>
            <person name="Zimmer A.D."/>
            <person name="Quatrano R.S."/>
            <person name="Mayer K.F.X."/>
            <person name="Goodstein D."/>
            <person name="Casacuberta J.M."/>
            <person name="Vandepoele K."/>
            <person name="Reski R."/>
            <person name="Cuming A.C."/>
            <person name="Tuskan G.A."/>
            <person name="Maumus F."/>
            <person name="Salse J."/>
            <person name="Schmutz J."/>
            <person name="Rensing S.A."/>
        </authorList>
    </citation>
    <scope>NUCLEOTIDE SEQUENCE [LARGE SCALE GENOMIC DNA]</scope>
    <source>
        <strain evidence="4 5">cv. Gransden 2004</strain>
    </source>
</reference>
<keyword evidence="5" id="KW-1185">Reference proteome</keyword>
<dbReference type="Gene3D" id="3.10.580.10">
    <property type="entry name" value="CBS-domain"/>
    <property type="match status" value="2"/>
</dbReference>
<dbReference type="SUPFAM" id="SSF54631">
    <property type="entry name" value="CBS-domain pair"/>
    <property type="match status" value="1"/>
</dbReference>
<dbReference type="Pfam" id="PF00571">
    <property type="entry name" value="CBS"/>
    <property type="match status" value="2"/>
</dbReference>
<evidence type="ECO:0000313" key="4">
    <source>
        <dbReference type="EnsemblPlants" id="Pp3c20_22760V3.2"/>
    </source>
</evidence>
<dbReference type="SMART" id="SM00116">
    <property type="entry name" value="CBS"/>
    <property type="match status" value="2"/>
</dbReference>
<keyword evidence="1 2" id="KW-0129">CBS domain</keyword>
<feature type="domain" description="CBS" evidence="3">
    <location>
        <begin position="213"/>
        <end position="269"/>
    </location>
</feature>
<proteinExistence type="predicted"/>
<evidence type="ECO:0000256" key="1">
    <source>
        <dbReference type="ARBA" id="ARBA00023122"/>
    </source>
</evidence>
<dbReference type="AlphaFoldDB" id="A0A7I4C3T7"/>
<accession>A0A7I4C3T7</accession>
<sequence length="270" mass="29526">MSPAIQRSKFPFHRLALPHTSLSISPLPTRRSHRKLSTMATAARSIAFPPPLAFVCDPQSSKWSSIWSSSSVQAMMPKKGLLQTLRLRAKGVGCVRAGERVDVDVKKAGVKGDVLPSGEWAENFSLLNYEDLSKYYEDVLFKPEAQPSTHLADVMSKTIFTASPEQALEEIDHYFADITGVPVVDSDHRCVGVLSKKDRTKASSLKAKVKEVMSSPAITLPADKIVSDAAVLMLKNKIHRIPIVNDSNQVVGIVTRTDIFSALEGGSDKK</sequence>
<dbReference type="PANTHER" id="PTHR43080:SF29">
    <property type="entry name" value="OS02G0818000 PROTEIN"/>
    <property type="match status" value="1"/>
</dbReference>
<dbReference type="Gramene" id="Pp3c20_22760V3.2">
    <property type="protein sequence ID" value="Pp3c20_22760V3.2"/>
    <property type="gene ID" value="Pp3c20_22760"/>
</dbReference>
<dbReference type="InterPro" id="IPR051257">
    <property type="entry name" value="Diverse_CBS-Domain"/>
</dbReference>
<dbReference type="PROSITE" id="PS51371">
    <property type="entry name" value="CBS"/>
    <property type="match status" value="1"/>
</dbReference>
<dbReference type="EnsemblPlants" id="Pp3c20_22760V3.2">
    <property type="protein sequence ID" value="Pp3c20_22760V3.2"/>
    <property type="gene ID" value="Pp3c20_22760"/>
</dbReference>
<evidence type="ECO:0000259" key="3">
    <source>
        <dbReference type="PROSITE" id="PS51371"/>
    </source>
</evidence>
<dbReference type="Proteomes" id="UP000006727">
    <property type="component" value="Chromosome 20"/>
</dbReference>
<dbReference type="InterPro" id="IPR046342">
    <property type="entry name" value="CBS_dom_sf"/>
</dbReference>
<dbReference type="PANTHER" id="PTHR43080">
    <property type="entry name" value="CBS DOMAIN-CONTAINING PROTEIN CBSX3, MITOCHONDRIAL"/>
    <property type="match status" value="1"/>
</dbReference>
<name>A0A7I4C3T7_PHYPA</name>
<evidence type="ECO:0000256" key="2">
    <source>
        <dbReference type="PROSITE-ProRule" id="PRU00703"/>
    </source>
</evidence>
<organism evidence="4 5">
    <name type="scientific">Physcomitrium patens</name>
    <name type="common">Spreading-leaved earth moss</name>
    <name type="synonym">Physcomitrella patens</name>
    <dbReference type="NCBI Taxonomy" id="3218"/>
    <lineage>
        <taxon>Eukaryota</taxon>
        <taxon>Viridiplantae</taxon>
        <taxon>Streptophyta</taxon>
        <taxon>Embryophyta</taxon>
        <taxon>Bryophyta</taxon>
        <taxon>Bryophytina</taxon>
        <taxon>Bryopsida</taxon>
        <taxon>Funariidae</taxon>
        <taxon>Funariales</taxon>
        <taxon>Funariaceae</taxon>
        <taxon>Physcomitrium</taxon>
    </lineage>
</organism>
<reference evidence="4 5" key="1">
    <citation type="journal article" date="2008" name="Science">
        <title>The Physcomitrella genome reveals evolutionary insights into the conquest of land by plants.</title>
        <authorList>
            <person name="Rensing S."/>
            <person name="Lang D."/>
            <person name="Zimmer A."/>
            <person name="Terry A."/>
            <person name="Salamov A."/>
            <person name="Shapiro H."/>
            <person name="Nishiyama T."/>
            <person name="Perroud P.-F."/>
            <person name="Lindquist E."/>
            <person name="Kamisugi Y."/>
            <person name="Tanahashi T."/>
            <person name="Sakakibara K."/>
            <person name="Fujita T."/>
            <person name="Oishi K."/>
            <person name="Shin-I T."/>
            <person name="Kuroki Y."/>
            <person name="Toyoda A."/>
            <person name="Suzuki Y."/>
            <person name="Hashimoto A."/>
            <person name="Yamaguchi K."/>
            <person name="Sugano A."/>
            <person name="Kohara Y."/>
            <person name="Fujiyama A."/>
            <person name="Anterola A."/>
            <person name="Aoki S."/>
            <person name="Ashton N."/>
            <person name="Barbazuk W.B."/>
            <person name="Barker E."/>
            <person name="Bennetzen J."/>
            <person name="Bezanilla M."/>
            <person name="Blankenship R."/>
            <person name="Cho S.H."/>
            <person name="Dutcher S."/>
            <person name="Estelle M."/>
            <person name="Fawcett J.A."/>
            <person name="Gundlach H."/>
            <person name="Hanada K."/>
            <person name="Heyl A."/>
            <person name="Hicks K.A."/>
            <person name="Hugh J."/>
            <person name="Lohr M."/>
            <person name="Mayer K."/>
            <person name="Melkozernov A."/>
            <person name="Murata T."/>
            <person name="Nelson D."/>
            <person name="Pils B."/>
            <person name="Prigge M."/>
            <person name="Reiss B."/>
            <person name="Renner T."/>
            <person name="Rombauts S."/>
            <person name="Rushton P."/>
            <person name="Sanderfoot A."/>
            <person name="Schween G."/>
            <person name="Shiu S.-H."/>
            <person name="Stueber K."/>
            <person name="Theodoulou F.L."/>
            <person name="Tu H."/>
            <person name="Van de Peer Y."/>
            <person name="Verrier P.J."/>
            <person name="Waters E."/>
            <person name="Wood A."/>
            <person name="Yang L."/>
            <person name="Cove D."/>
            <person name="Cuming A."/>
            <person name="Hasebe M."/>
            <person name="Lucas S."/>
            <person name="Mishler D.B."/>
            <person name="Reski R."/>
            <person name="Grigoriev I."/>
            <person name="Quatrano R.S."/>
            <person name="Boore J.L."/>
        </authorList>
    </citation>
    <scope>NUCLEOTIDE SEQUENCE [LARGE SCALE GENOMIC DNA]</scope>
    <source>
        <strain evidence="4 5">cv. Gransden 2004</strain>
    </source>
</reference>